<dbReference type="Gene3D" id="3.30.2170.10">
    <property type="entry name" value="archaeoglobus fulgidus dsm 4304 superfamily"/>
    <property type="match status" value="1"/>
</dbReference>
<accession>A0A919KVP7</accession>
<evidence type="ECO:0000313" key="1">
    <source>
        <dbReference type="EMBL" id="GHH73466.1"/>
    </source>
</evidence>
<reference evidence="1" key="1">
    <citation type="journal article" date="2014" name="Int. J. Syst. Evol. Microbiol.">
        <title>Complete genome sequence of Corynebacterium casei LMG S-19264T (=DSM 44701T), isolated from a smear-ripened cheese.</title>
        <authorList>
            <consortium name="US DOE Joint Genome Institute (JGI-PGF)"/>
            <person name="Walter F."/>
            <person name="Albersmeier A."/>
            <person name="Kalinowski J."/>
            <person name="Ruckert C."/>
        </authorList>
    </citation>
    <scope>NUCLEOTIDE SEQUENCE</scope>
    <source>
        <strain evidence="1">CGMCC 4.7398</strain>
    </source>
</reference>
<dbReference type="GO" id="GO:0006281">
    <property type="term" value="P:DNA repair"/>
    <property type="evidence" value="ECO:0007669"/>
    <property type="project" value="InterPro"/>
</dbReference>
<dbReference type="Proteomes" id="UP000627369">
    <property type="component" value="Unassembled WGS sequence"/>
</dbReference>
<keyword evidence="2" id="KW-1185">Reference proteome</keyword>
<gene>
    <name evidence="1" type="primary">nfi</name>
    <name evidence="1" type="ORF">GCM10017772_25160</name>
</gene>
<protein>
    <submittedName>
        <fullName evidence="1">Endonuclease V</fullName>
    </submittedName>
</protein>
<dbReference type="RefSeq" id="WP_229872396.1">
    <property type="nucleotide sequence ID" value="NZ_BNAS01000003.1"/>
</dbReference>
<keyword evidence="1" id="KW-0378">Hydrolase</keyword>
<dbReference type="EMBL" id="BNAS01000003">
    <property type="protein sequence ID" value="GHH73466.1"/>
    <property type="molecule type" value="Genomic_DNA"/>
</dbReference>
<keyword evidence="1" id="KW-0255">Endonuclease</keyword>
<evidence type="ECO:0000313" key="2">
    <source>
        <dbReference type="Proteomes" id="UP000627369"/>
    </source>
</evidence>
<dbReference type="InterPro" id="IPR007581">
    <property type="entry name" value="Endonuclease-V"/>
</dbReference>
<reference evidence="1" key="2">
    <citation type="submission" date="2020-09" db="EMBL/GenBank/DDBJ databases">
        <authorList>
            <person name="Sun Q."/>
            <person name="Zhou Y."/>
        </authorList>
    </citation>
    <scope>NUCLEOTIDE SEQUENCE</scope>
    <source>
        <strain evidence="1">CGMCC 4.7398</strain>
    </source>
</reference>
<name>A0A919KVP7_9MICO</name>
<keyword evidence="1" id="KW-0540">Nuclease</keyword>
<proteinExistence type="predicted"/>
<dbReference type="Pfam" id="PF04493">
    <property type="entry name" value="Endonuclease_5"/>
    <property type="match status" value="1"/>
</dbReference>
<comment type="caution">
    <text evidence="1">The sequence shown here is derived from an EMBL/GenBank/DDBJ whole genome shotgun (WGS) entry which is preliminary data.</text>
</comment>
<dbReference type="AlphaFoldDB" id="A0A919KVP7"/>
<sequence>MTDEISTDHVSRHAAPTQGRVVRYGAVDVQYLDDGGARAALVVAEDATFSAVIEERTVLVERVAEYRPGKFYERELPPLRQVLSGVAPLDLLIVDGYVDLDPVRSPGLGAHVADAGLAPVVLGVAKTRFRAATHAVEVLRGESARPLYVTASGMALDAAADLVREMTGDARFPDALRRVDRLARGATPRQAQELAPS</sequence>
<dbReference type="GO" id="GO:0004519">
    <property type="term" value="F:endonuclease activity"/>
    <property type="evidence" value="ECO:0007669"/>
    <property type="project" value="UniProtKB-KW"/>
</dbReference>
<organism evidence="1 2">
    <name type="scientific">Promicromonospora soli</name>
    <dbReference type="NCBI Taxonomy" id="2035533"/>
    <lineage>
        <taxon>Bacteria</taxon>
        <taxon>Bacillati</taxon>
        <taxon>Actinomycetota</taxon>
        <taxon>Actinomycetes</taxon>
        <taxon>Micrococcales</taxon>
        <taxon>Promicromonosporaceae</taxon>
        <taxon>Promicromonospora</taxon>
    </lineage>
</organism>